<gene>
    <name evidence="4" type="ORF">DYBT9623_02999</name>
</gene>
<evidence type="ECO:0000313" key="4">
    <source>
        <dbReference type="EMBL" id="CAG5070453.1"/>
    </source>
</evidence>
<evidence type="ECO:0000256" key="3">
    <source>
        <dbReference type="SAM" id="Phobius"/>
    </source>
</evidence>
<keyword evidence="5" id="KW-1185">Reference proteome</keyword>
<feature type="transmembrane region" description="Helical" evidence="3">
    <location>
        <begin position="115"/>
        <end position="142"/>
    </location>
</feature>
<sequence length="463" mass="52443">MNEQNPNENGDYQHGYTRGIEGIDRQVYESYLSSDVNHDWIRERLGSKKEELSAVKTRTQETQQLHKGAYDKLQAEMMALNGTARQMKDLERSVVDIDVQSEQLREKRAEKAPSYSLVAGLIFLAAGISFIAGDLIISHEIVAYALNIRNPNEAWAFAIGLAMLSILLKPAYDRLVEEPYHKNETPKARSRYAGFKLTLSIFAIVTLVILGWFRYEAYRTDKLKEAINKSVKNLQLNAVDPLTGAPISSPELTDKIEGALRNSDQLNMDLVNSPWALLSFVLSGVLFAVAGAVSLGMALPVLQGFWYRWLQIDPKLGRLRRRRKRILKQMEPLQEQLNLHMTQKSILENDLALLPKLEELREEEAAIRAEIESLEAERRNALTDSRIQSFGDGYAHGKVSRDVMSEEEYDSWRDSHLTVSNLALRARSNASADRAVSRTKSSGMRPHQAIRKAITDRFDENNS</sequence>
<evidence type="ECO:0000313" key="5">
    <source>
        <dbReference type="Proteomes" id="UP000679725"/>
    </source>
</evidence>
<feature type="compositionally biased region" description="Basic and acidic residues" evidence="2">
    <location>
        <begin position="453"/>
        <end position="463"/>
    </location>
</feature>
<feature type="region of interest" description="Disordered" evidence="2">
    <location>
        <begin position="428"/>
        <end position="463"/>
    </location>
</feature>
<dbReference type="Proteomes" id="UP000679725">
    <property type="component" value="Unassembled WGS sequence"/>
</dbReference>
<keyword evidence="3" id="KW-1133">Transmembrane helix</keyword>
<keyword evidence="3" id="KW-0472">Membrane</keyword>
<feature type="coiled-coil region" evidence="1">
    <location>
        <begin position="70"/>
        <end position="107"/>
    </location>
</feature>
<feature type="transmembrane region" description="Helical" evidence="3">
    <location>
        <begin position="275"/>
        <end position="302"/>
    </location>
</feature>
<dbReference type="EMBL" id="CAJRAU010000004">
    <property type="protein sequence ID" value="CAG5070453.1"/>
    <property type="molecule type" value="Genomic_DNA"/>
</dbReference>
<comment type="caution">
    <text evidence="4">The sequence shown here is derived from an EMBL/GenBank/DDBJ whole genome shotgun (WGS) entry which is preliminary data.</text>
</comment>
<keyword evidence="1" id="KW-0175">Coiled coil</keyword>
<feature type="transmembrane region" description="Helical" evidence="3">
    <location>
        <begin position="154"/>
        <end position="172"/>
    </location>
</feature>
<evidence type="ECO:0000256" key="1">
    <source>
        <dbReference type="SAM" id="Coils"/>
    </source>
</evidence>
<accession>A0ABM8URZ7</accession>
<proteinExistence type="predicted"/>
<protein>
    <submittedName>
        <fullName evidence="4">Uncharacterized protein</fullName>
    </submittedName>
</protein>
<feature type="coiled-coil region" evidence="1">
    <location>
        <begin position="357"/>
        <end position="384"/>
    </location>
</feature>
<reference evidence="4 5" key="1">
    <citation type="submission" date="2021-04" db="EMBL/GenBank/DDBJ databases">
        <authorList>
            <person name="Rodrigo-Torres L."/>
            <person name="Arahal R. D."/>
            <person name="Lucena T."/>
        </authorList>
    </citation>
    <scope>NUCLEOTIDE SEQUENCE [LARGE SCALE GENOMIC DNA]</scope>
    <source>
        <strain evidence="4 5">CECT 9623</strain>
    </source>
</reference>
<feature type="transmembrane region" description="Helical" evidence="3">
    <location>
        <begin position="193"/>
        <end position="213"/>
    </location>
</feature>
<keyword evidence="3" id="KW-0812">Transmembrane</keyword>
<dbReference type="RefSeq" id="WP_215234338.1">
    <property type="nucleotide sequence ID" value="NZ_CAJRAU010000004.1"/>
</dbReference>
<name>A0ABM8URZ7_9BACT</name>
<organism evidence="4 5">
    <name type="scientific">Dyadobacter linearis</name>
    <dbReference type="NCBI Taxonomy" id="2823330"/>
    <lineage>
        <taxon>Bacteria</taxon>
        <taxon>Pseudomonadati</taxon>
        <taxon>Bacteroidota</taxon>
        <taxon>Cytophagia</taxon>
        <taxon>Cytophagales</taxon>
        <taxon>Spirosomataceae</taxon>
        <taxon>Dyadobacter</taxon>
    </lineage>
</organism>
<evidence type="ECO:0000256" key="2">
    <source>
        <dbReference type="SAM" id="MobiDB-lite"/>
    </source>
</evidence>